<dbReference type="AlphaFoldDB" id="A0A9P1KB02"/>
<dbReference type="Proteomes" id="UP000032946">
    <property type="component" value="Chromosome"/>
</dbReference>
<gene>
    <name evidence="2" type="ORF">ARTHRO_10334</name>
</gene>
<name>A0A9P1KB02_9CYAN</name>
<keyword evidence="3" id="KW-1185">Reference proteome</keyword>
<reference evidence="2 3" key="1">
    <citation type="submission" date="2014-02" db="EMBL/GenBank/DDBJ databases">
        <authorList>
            <person name="Genoscope - CEA"/>
        </authorList>
    </citation>
    <scope>NUCLEOTIDE SEQUENCE [LARGE SCALE GENOMIC DNA]</scope>
    <source>
        <strain evidence="2 3">PCC 8005</strain>
    </source>
</reference>
<dbReference type="EMBL" id="FO818640">
    <property type="protein sequence ID" value="CDM92661.1"/>
    <property type="molecule type" value="Genomic_DNA"/>
</dbReference>
<accession>A0A9P1KB02</accession>
<keyword evidence="1" id="KW-0472">Membrane</keyword>
<evidence type="ECO:0000256" key="1">
    <source>
        <dbReference type="SAM" id="Phobius"/>
    </source>
</evidence>
<protein>
    <submittedName>
        <fullName evidence="2">Uncharacterized protein</fullName>
    </submittedName>
</protein>
<evidence type="ECO:0000313" key="3">
    <source>
        <dbReference type="Proteomes" id="UP000032946"/>
    </source>
</evidence>
<evidence type="ECO:0000313" key="2">
    <source>
        <dbReference type="EMBL" id="CDM92661.1"/>
    </source>
</evidence>
<keyword evidence="1" id="KW-1133">Transmembrane helix</keyword>
<sequence length="100" mass="11078">MPNIGLTLEQSEAIVDYLAGGNQHFTEAKKAALLAFFEQQNAVVNEPAATEIFCTSLTPSWQLVLMALGGCLILLILSNLTWRDRFTGVRNKLVEKSMQH</sequence>
<proteinExistence type="predicted"/>
<feature type="transmembrane region" description="Helical" evidence="1">
    <location>
        <begin position="63"/>
        <end position="82"/>
    </location>
</feature>
<keyword evidence="1" id="KW-0812">Transmembrane</keyword>
<organism evidence="2 3">
    <name type="scientific">Limnospira indica PCC 8005</name>
    <dbReference type="NCBI Taxonomy" id="376219"/>
    <lineage>
        <taxon>Bacteria</taxon>
        <taxon>Bacillati</taxon>
        <taxon>Cyanobacteriota</taxon>
        <taxon>Cyanophyceae</taxon>
        <taxon>Oscillatoriophycideae</taxon>
        <taxon>Oscillatoriales</taxon>
        <taxon>Sirenicapillariaceae</taxon>
        <taxon>Limnospira</taxon>
    </lineage>
</organism>